<dbReference type="InterPro" id="IPR012337">
    <property type="entry name" value="RNaseH-like_sf"/>
</dbReference>
<dbReference type="Proteomes" id="UP001458880">
    <property type="component" value="Unassembled WGS sequence"/>
</dbReference>
<dbReference type="SUPFAM" id="SSF53098">
    <property type="entry name" value="Ribonuclease H-like"/>
    <property type="match status" value="1"/>
</dbReference>
<accession>A0AAW1JDH5</accession>
<evidence type="ECO:0000259" key="1">
    <source>
        <dbReference type="Pfam" id="PF05699"/>
    </source>
</evidence>
<feature type="domain" description="HAT C-terminal dimerisation" evidence="1">
    <location>
        <begin position="147"/>
        <end position="200"/>
    </location>
</feature>
<evidence type="ECO:0000313" key="3">
    <source>
        <dbReference type="Proteomes" id="UP001458880"/>
    </source>
</evidence>
<gene>
    <name evidence="2" type="ORF">QE152_g30808</name>
</gene>
<keyword evidence="3" id="KW-1185">Reference proteome</keyword>
<protein>
    <submittedName>
        <fullName evidence="2">HAT family C-terminal dimerization region</fullName>
    </submittedName>
</protein>
<dbReference type="Pfam" id="PF05699">
    <property type="entry name" value="Dimer_Tnp_hAT"/>
    <property type="match status" value="1"/>
</dbReference>
<evidence type="ECO:0000313" key="2">
    <source>
        <dbReference type="EMBL" id="KAK9701119.1"/>
    </source>
</evidence>
<organism evidence="2 3">
    <name type="scientific">Popillia japonica</name>
    <name type="common">Japanese beetle</name>
    <dbReference type="NCBI Taxonomy" id="7064"/>
    <lineage>
        <taxon>Eukaryota</taxon>
        <taxon>Metazoa</taxon>
        <taxon>Ecdysozoa</taxon>
        <taxon>Arthropoda</taxon>
        <taxon>Hexapoda</taxon>
        <taxon>Insecta</taxon>
        <taxon>Pterygota</taxon>
        <taxon>Neoptera</taxon>
        <taxon>Endopterygota</taxon>
        <taxon>Coleoptera</taxon>
        <taxon>Polyphaga</taxon>
        <taxon>Scarabaeiformia</taxon>
        <taxon>Scarabaeidae</taxon>
        <taxon>Rutelinae</taxon>
        <taxon>Popillia</taxon>
    </lineage>
</organism>
<dbReference type="EMBL" id="JASPKY010000421">
    <property type="protein sequence ID" value="KAK9701119.1"/>
    <property type="molecule type" value="Genomic_DNA"/>
</dbReference>
<dbReference type="PANTHER" id="PTHR45913:SF21">
    <property type="entry name" value="DUF4371 DOMAIN-CONTAINING PROTEIN"/>
    <property type="match status" value="1"/>
</dbReference>
<dbReference type="InterPro" id="IPR008906">
    <property type="entry name" value="HATC_C_dom"/>
</dbReference>
<dbReference type="PANTHER" id="PTHR45913">
    <property type="entry name" value="EPM2A-INTERACTING PROTEIN 1"/>
    <property type="match status" value="1"/>
</dbReference>
<reference evidence="2 3" key="1">
    <citation type="journal article" date="2024" name="BMC Genomics">
        <title>De novo assembly and annotation of Popillia japonica's genome with initial clues to its potential as an invasive pest.</title>
        <authorList>
            <person name="Cucini C."/>
            <person name="Boschi S."/>
            <person name="Funari R."/>
            <person name="Cardaioli E."/>
            <person name="Iannotti N."/>
            <person name="Marturano G."/>
            <person name="Paoli F."/>
            <person name="Bruttini M."/>
            <person name="Carapelli A."/>
            <person name="Frati F."/>
            <person name="Nardi F."/>
        </authorList>
    </citation>
    <scope>NUCLEOTIDE SEQUENCE [LARGE SCALE GENOMIC DNA]</scope>
    <source>
        <strain evidence="2">DMR45628</strain>
    </source>
</reference>
<sequence>MKLAFLCDITEKLNQLNLNLLGKDRNVIDLTTLLKTFKSQSQVHASQLRRKNMEEECTHNSNRDFETFARQLENLHLEFERRFLDFVALEEVLSFMAFPSNESNDLHSLTAKIGKLTDSESVVVEEEIIKMRCGIFLNARAFGSNTDFWKLICKEKFPCLRKVALYLTSFFGSTYLCESTFSTMNTIKTKHRSRLTDAHLTSSLRIAVTSYTPQYNKLVENMQCQISTQKPNTE</sequence>
<name>A0AAW1JDH5_POPJA</name>
<proteinExistence type="predicted"/>
<dbReference type="AlphaFoldDB" id="A0AAW1JDH5"/>
<dbReference type="GO" id="GO:0046983">
    <property type="term" value="F:protein dimerization activity"/>
    <property type="evidence" value="ECO:0007669"/>
    <property type="project" value="InterPro"/>
</dbReference>
<comment type="caution">
    <text evidence="2">The sequence shown here is derived from an EMBL/GenBank/DDBJ whole genome shotgun (WGS) entry which is preliminary data.</text>
</comment>